<dbReference type="InterPro" id="IPR036875">
    <property type="entry name" value="Znf_CCHC_sf"/>
</dbReference>
<dbReference type="PANTHER" id="PTHR45823">
    <property type="entry name" value="T-SNARE COILED-COIL HOMOLOGY DOMAIN-CONTAINING PROTEIN"/>
    <property type="match status" value="1"/>
</dbReference>
<dbReference type="Proteomes" id="UP000594638">
    <property type="component" value="Unassembled WGS sequence"/>
</dbReference>
<feature type="compositionally biased region" description="Basic and acidic residues" evidence="2">
    <location>
        <begin position="352"/>
        <end position="361"/>
    </location>
</feature>
<protein>
    <submittedName>
        <fullName evidence="4">Retrovirus-related Pol poly from transposon 412, partial</fullName>
    </submittedName>
</protein>
<keyword evidence="1" id="KW-0479">Metal-binding</keyword>
<name>A0A8S0VMD4_OLEEU</name>
<feature type="region of interest" description="Disordered" evidence="2">
    <location>
        <begin position="1"/>
        <end position="21"/>
    </location>
</feature>
<dbReference type="GO" id="GO:0008270">
    <property type="term" value="F:zinc ion binding"/>
    <property type="evidence" value="ECO:0007669"/>
    <property type="project" value="UniProtKB-KW"/>
</dbReference>
<evidence type="ECO:0000256" key="1">
    <source>
        <dbReference type="PROSITE-ProRule" id="PRU00047"/>
    </source>
</evidence>
<keyword evidence="1" id="KW-0862">Zinc</keyword>
<dbReference type="EMBL" id="CACTIH010009714">
    <property type="protein sequence ID" value="CAA3032837.1"/>
    <property type="molecule type" value="Genomic_DNA"/>
</dbReference>
<dbReference type="SMART" id="SM00343">
    <property type="entry name" value="ZnF_C2HC"/>
    <property type="match status" value="1"/>
</dbReference>
<organism evidence="4 5">
    <name type="scientific">Olea europaea subsp. europaea</name>
    <dbReference type="NCBI Taxonomy" id="158383"/>
    <lineage>
        <taxon>Eukaryota</taxon>
        <taxon>Viridiplantae</taxon>
        <taxon>Streptophyta</taxon>
        <taxon>Embryophyta</taxon>
        <taxon>Tracheophyta</taxon>
        <taxon>Spermatophyta</taxon>
        <taxon>Magnoliopsida</taxon>
        <taxon>eudicotyledons</taxon>
        <taxon>Gunneridae</taxon>
        <taxon>Pentapetalae</taxon>
        <taxon>asterids</taxon>
        <taxon>lamiids</taxon>
        <taxon>Lamiales</taxon>
        <taxon>Oleaceae</taxon>
        <taxon>Oleeae</taxon>
        <taxon>Olea</taxon>
    </lineage>
</organism>
<feature type="compositionally biased region" description="Polar residues" evidence="2">
    <location>
        <begin position="342"/>
        <end position="351"/>
    </location>
</feature>
<evidence type="ECO:0000313" key="5">
    <source>
        <dbReference type="Proteomes" id="UP000594638"/>
    </source>
</evidence>
<dbReference type="Gramene" id="OE9A004476T1">
    <property type="protein sequence ID" value="OE9A004476C1"/>
    <property type="gene ID" value="OE9A004476"/>
</dbReference>
<reference evidence="4 5" key="1">
    <citation type="submission" date="2019-12" db="EMBL/GenBank/DDBJ databases">
        <authorList>
            <person name="Alioto T."/>
            <person name="Alioto T."/>
            <person name="Gomez Garrido J."/>
        </authorList>
    </citation>
    <scope>NUCLEOTIDE SEQUENCE [LARGE SCALE GENOMIC DNA]</scope>
</reference>
<dbReference type="OrthoDB" id="8300685at2759"/>
<feature type="compositionally biased region" description="Pro residues" evidence="2">
    <location>
        <begin position="107"/>
        <end position="116"/>
    </location>
</feature>
<dbReference type="InterPro" id="IPR001878">
    <property type="entry name" value="Znf_CCHC"/>
</dbReference>
<gene>
    <name evidence="4" type="ORF">OLEA9_A004476</name>
</gene>
<feature type="region of interest" description="Disordered" evidence="2">
    <location>
        <begin position="383"/>
        <end position="425"/>
    </location>
</feature>
<dbReference type="InterPro" id="IPR005162">
    <property type="entry name" value="Retrotrans_gag_dom"/>
</dbReference>
<keyword evidence="5" id="KW-1185">Reference proteome</keyword>
<evidence type="ECO:0000313" key="4">
    <source>
        <dbReference type="EMBL" id="CAA3032837.1"/>
    </source>
</evidence>
<dbReference type="GO" id="GO:0003676">
    <property type="term" value="F:nucleic acid binding"/>
    <property type="evidence" value="ECO:0007669"/>
    <property type="project" value="InterPro"/>
</dbReference>
<dbReference type="Pfam" id="PF00098">
    <property type="entry name" value="zf-CCHC"/>
    <property type="match status" value="1"/>
</dbReference>
<feature type="domain" description="CCHC-type" evidence="3">
    <location>
        <begin position="369"/>
        <end position="383"/>
    </location>
</feature>
<accession>A0A8S0VMD4</accession>
<dbReference type="AlphaFoldDB" id="A0A8S0VMD4"/>
<dbReference type="PROSITE" id="PS50158">
    <property type="entry name" value="ZF_CCHC"/>
    <property type="match status" value="1"/>
</dbReference>
<evidence type="ECO:0000259" key="3">
    <source>
        <dbReference type="PROSITE" id="PS50158"/>
    </source>
</evidence>
<proteinExistence type="predicted"/>
<dbReference type="PANTHER" id="PTHR45823:SF1">
    <property type="entry name" value="T-SNARE COILED-COIL HOMOLOGY DOMAIN-CONTAINING PROTEIN"/>
    <property type="match status" value="1"/>
</dbReference>
<dbReference type="SUPFAM" id="SSF57756">
    <property type="entry name" value="Retrovirus zinc finger-like domains"/>
    <property type="match status" value="1"/>
</dbReference>
<feature type="compositionally biased region" description="Basic and acidic residues" evidence="2">
    <location>
        <begin position="294"/>
        <end position="306"/>
    </location>
</feature>
<feature type="region of interest" description="Disordered" evidence="2">
    <location>
        <begin position="283"/>
        <end position="313"/>
    </location>
</feature>
<feature type="region of interest" description="Disordered" evidence="2">
    <location>
        <begin position="99"/>
        <end position="118"/>
    </location>
</feature>
<feature type="compositionally biased region" description="Polar residues" evidence="2">
    <location>
        <begin position="398"/>
        <end position="425"/>
    </location>
</feature>
<dbReference type="Gene3D" id="4.10.60.10">
    <property type="entry name" value="Zinc finger, CCHC-type"/>
    <property type="match status" value="1"/>
</dbReference>
<sequence length="425" mass="46432">MRGGAVRPVAGGTGVPQPTVGRAHALTPAYARPQATDLAPGATVASADHTPDAAVPLCAMRLSPVRAPQAPPAQYVSYPVPTSGVAAPVGRHQQFYPAQAVSSATSMPPPPPPQAAPRPVWYRRLDRYTGVADYQLYRAQFLQHATLMQWDEPTKGAQLSQLLGDKALEVLRHLPPHMMTDFATLDNALQRRFGVPMDTHVYRAKLRTLSQAANQTLEAFANTVEDAVRGAYPTYSEDQIQRQMIDAFVEGLTDSYLALILVRENHSTLDSVLRSARVLPPQMLSGHPRRAHVRTAETENEGDRPTVSRASVSLPDARMDAMIASLNSVSARVEQLSHEQRQWLSGSNSRQASDKGRDERNSWVRDAECFRCGKKGHLKRDCRVPAHKLRNKDGARGRNSSQGDAPARQATQPARTQGGQSSSKN</sequence>
<feature type="region of interest" description="Disordered" evidence="2">
    <location>
        <begin position="339"/>
        <end position="361"/>
    </location>
</feature>
<comment type="caution">
    <text evidence="4">The sequence shown here is derived from an EMBL/GenBank/DDBJ whole genome shotgun (WGS) entry which is preliminary data.</text>
</comment>
<evidence type="ECO:0000256" key="2">
    <source>
        <dbReference type="SAM" id="MobiDB-lite"/>
    </source>
</evidence>
<dbReference type="Pfam" id="PF03732">
    <property type="entry name" value="Retrotrans_gag"/>
    <property type="match status" value="1"/>
</dbReference>
<keyword evidence="1" id="KW-0863">Zinc-finger</keyword>